<evidence type="ECO:0000256" key="4">
    <source>
        <dbReference type="ARBA" id="ARBA00022692"/>
    </source>
</evidence>
<evidence type="ECO:0000256" key="6">
    <source>
        <dbReference type="ARBA" id="ARBA00023136"/>
    </source>
</evidence>
<evidence type="ECO:0000256" key="5">
    <source>
        <dbReference type="ARBA" id="ARBA00022989"/>
    </source>
</evidence>
<keyword evidence="4" id="KW-0812">Transmembrane</keyword>
<dbReference type="STRING" id="283909.R7V8G6"/>
<dbReference type="GO" id="GO:0016020">
    <property type="term" value="C:membrane"/>
    <property type="evidence" value="ECO:0007669"/>
    <property type="project" value="UniProtKB-SubCell"/>
</dbReference>
<dbReference type="GO" id="GO:0035269">
    <property type="term" value="P:protein O-linked glycosylation via mannose"/>
    <property type="evidence" value="ECO:0007669"/>
    <property type="project" value="TreeGrafter"/>
</dbReference>
<evidence type="ECO:0000256" key="3">
    <source>
        <dbReference type="ARBA" id="ARBA00022679"/>
    </source>
</evidence>
<evidence type="ECO:0000256" key="1">
    <source>
        <dbReference type="ARBA" id="ARBA00004167"/>
    </source>
</evidence>
<keyword evidence="7" id="KW-0325">Glycoprotein</keyword>
<protein>
    <recommendedName>
        <fullName evidence="8">Glycosyltransferase 61 catalytic domain-containing protein</fullName>
    </recommendedName>
</protein>
<keyword evidence="2" id="KW-0328">Glycosyltransferase</keyword>
<dbReference type="OrthoDB" id="529273at2759"/>
<feature type="domain" description="Glycosyltransferase 61 catalytic" evidence="8">
    <location>
        <begin position="242"/>
        <end position="340"/>
    </location>
</feature>
<keyword evidence="6" id="KW-0472">Membrane</keyword>
<sequence length="548" mass="62706">MLYKQYQDIRYLLLESREDLPEQATDVPLDFLSIIESSGSSVVCTGDDHSTRRCKFRNLCYLPDEDHFLFFHGQSTILEGLPEDRFNPALLDFSSVKNHNTQYFNYIDVPSESARSILGRPTVISTRSLLFRRFNPSNIMHAFHDDLLPMFHTLRLITLHDSTTMPFDVQIVFMDNADHGSFSHLYGLYSSSRPITKRDIQDAGETICFREAHVGLDKSMTWYQYGFFEPQGPLPDIHVTSSHIAHFANFTRHRLNLTNQASPSTKIAVILSRKHNRLILNELSLSSNLAQQFNLKVVLVSLETHTAAEIIETIGQADLLVGMHGSLFIMSLFLPPGSVLLELFPYGVNPKHYTPYKTLANIQRITYHSWRNLNKDHAVPHPYRPRELGGIAHLDADLQGQITNSVEVPRHLCCRDPEWLFRIYQDTIVDIDAVISIIRSSPSETKPPLPPSVIMPSLVLDIHCDISAHSLRLGFTEPWNLELLDARLVQYEVWIQDVDSQVTSAWVLTRTFHDFALDSDSERRVWVRCVLDETLRGPFNQDPVLCNE</sequence>
<dbReference type="HOGENOM" id="CLU_020169_0_0_1"/>
<evidence type="ECO:0000313" key="11">
    <source>
        <dbReference type="Proteomes" id="UP000014760"/>
    </source>
</evidence>
<evidence type="ECO:0000256" key="7">
    <source>
        <dbReference type="ARBA" id="ARBA00023180"/>
    </source>
</evidence>
<dbReference type="PANTHER" id="PTHR20961:SF38">
    <property type="entry name" value="PROTEIN O-LINKED-MANNOSE BETA-1,4-N-ACETYLGLUCOSAMINYLTRANSFERASE 2"/>
    <property type="match status" value="1"/>
</dbReference>
<dbReference type="Pfam" id="PF04577">
    <property type="entry name" value="Glyco_transf_61"/>
    <property type="match status" value="1"/>
</dbReference>
<comment type="subcellular location">
    <subcellularLocation>
        <location evidence="1">Membrane</location>
        <topology evidence="1">Single-pass membrane protein</topology>
    </subcellularLocation>
</comment>
<dbReference type="EMBL" id="AMQN01004764">
    <property type="status" value="NOT_ANNOTATED_CDS"/>
    <property type="molecule type" value="Genomic_DNA"/>
</dbReference>
<dbReference type="GO" id="GO:0097363">
    <property type="term" value="F:protein O-acetylglucosaminyltransferase activity"/>
    <property type="evidence" value="ECO:0007669"/>
    <property type="project" value="TreeGrafter"/>
</dbReference>
<reference evidence="9 11" key="2">
    <citation type="journal article" date="2013" name="Nature">
        <title>Insights into bilaterian evolution from three spiralian genomes.</title>
        <authorList>
            <person name="Simakov O."/>
            <person name="Marletaz F."/>
            <person name="Cho S.J."/>
            <person name="Edsinger-Gonzales E."/>
            <person name="Havlak P."/>
            <person name="Hellsten U."/>
            <person name="Kuo D.H."/>
            <person name="Larsson T."/>
            <person name="Lv J."/>
            <person name="Arendt D."/>
            <person name="Savage R."/>
            <person name="Osoegawa K."/>
            <person name="de Jong P."/>
            <person name="Grimwood J."/>
            <person name="Chapman J.A."/>
            <person name="Shapiro H."/>
            <person name="Aerts A."/>
            <person name="Otillar R.P."/>
            <person name="Terry A.Y."/>
            <person name="Boore J.L."/>
            <person name="Grigoriev I.V."/>
            <person name="Lindberg D.R."/>
            <person name="Seaver E.C."/>
            <person name="Weisblat D.A."/>
            <person name="Putnam N.H."/>
            <person name="Rokhsar D.S."/>
        </authorList>
    </citation>
    <scope>NUCLEOTIDE SEQUENCE</scope>
    <source>
        <strain evidence="9 11">I ESC-2004</strain>
    </source>
</reference>
<dbReference type="InterPro" id="IPR007657">
    <property type="entry name" value="Glycosyltransferase_61"/>
</dbReference>
<keyword evidence="3" id="KW-0808">Transferase</keyword>
<evidence type="ECO:0000313" key="10">
    <source>
        <dbReference type="EnsemblMetazoa" id="CapteP132480"/>
    </source>
</evidence>
<keyword evidence="11" id="KW-1185">Reference proteome</keyword>
<dbReference type="InterPro" id="IPR049625">
    <property type="entry name" value="Glyco_transf_61_cat"/>
</dbReference>
<keyword evidence="5" id="KW-1133">Transmembrane helix</keyword>
<proteinExistence type="predicted"/>
<evidence type="ECO:0000259" key="8">
    <source>
        <dbReference type="Pfam" id="PF04577"/>
    </source>
</evidence>
<accession>R7V8G6</accession>
<name>R7V8G6_CAPTE</name>
<evidence type="ECO:0000256" key="2">
    <source>
        <dbReference type="ARBA" id="ARBA00022676"/>
    </source>
</evidence>
<dbReference type="EnsemblMetazoa" id="CapteT132480">
    <property type="protein sequence ID" value="CapteP132480"/>
    <property type="gene ID" value="CapteG132480"/>
</dbReference>
<gene>
    <name evidence="9" type="ORF">CAPTEDRAFT_132480</name>
</gene>
<dbReference type="Proteomes" id="UP000014760">
    <property type="component" value="Unassembled WGS sequence"/>
</dbReference>
<dbReference type="PANTHER" id="PTHR20961">
    <property type="entry name" value="GLYCOSYLTRANSFERASE"/>
    <property type="match status" value="1"/>
</dbReference>
<dbReference type="EMBL" id="KB294299">
    <property type="protein sequence ID" value="ELU14792.1"/>
    <property type="molecule type" value="Genomic_DNA"/>
</dbReference>
<organism evidence="9">
    <name type="scientific">Capitella teleta</name>
    <name type="common">Polychaete worm</name>
    <dbReference type="NCBI Taxonomy" id="283909"/>
    <lineage>
        <taxon>Eukaryota</taxon>
        <taxon>Metazoa</taxon>
        <taxon>Spiralia</taxon>
        <taxon>Lophotrochozoa</taxon>
        <taxon>Annelida</taxon>
        <taxon>Polychaeta</taxon>
        <taxon>Sedentaria</taxon>
        <taxon>Scolecida</taxon>
        <taxon>Capitellidae</taxon>
        <taxon>Capitella</taxon>
    </lineage>
</organism>
<evidence type="ECO:0000313" key="9">
    <source>
        <dbReference type="EMBL" id="ELU14792.1"/>
    </source>
</evidence>
<dbReference type="AlphaFoldDB" id="R7V8G6"/>
<reference evidence="11" key="1">
    <citation type="submission" date="2012-12" db="EMBL/GenBank/DDBJ databases">
        <authorList>
            <person name="Hellsten U."/>
            <person name="Grimwood J."/>
            <person name="Chapman J.A."/>
            <person name="Shapiro H."/>
            <person name="Aerts A."/>
            <person name="Otillar R.P."/>
            <person name="Terry A.Y."/>
            <person name="Boore J.L."/>
            <person name="Simakov O."/>
            <person name="Marletaz F."/>
            <person name="Cho S.-J."/>
            <person name="Edsinger-Gonzales E."/>
            <person name="Havlak P."/>
            <person name="Kuo D.-H."/>
            <person name="Larsson T."/>
            <person name="Lv J."/>
            <person name="Arendt D."/>
            <person name="Savage R."/>
            <person name="Osoegawa K."/>
            <person name="de Jong P."/>
            <person name="Lindberg D.R."/>
            <person name="Seaver E.C."/>
            <person name="Weisblat D.A."/>
            <person name="Putnam N.H."/>
            <person name="Grigoriev I.V."/>
            <person name="Rokhsar D.S."/>
        </authorList>
    </citation>
    <scope>NUCLEOTIDE SEQUENCE</scope>
    <source>
        <strain evidence="11">I ESC-2004</strain>
    </source>
</reference>
<dbReference type="OMA" id="EFQMRVV"/>
<reference evidence="10" key="3">
    <citation type="submission" date="2015-06" db="UniProtKB">
        <authorList>
            <consortium name="EnsemblMetazoa"/>
        </authorList>
    </citation>
    <scope>IDENTIFICATION</scope>
</reference>
<dbReference type="GO" id="GO:0005783">
    <property type="term" value="C:endoplasmic reticulum"/>
    <property type="evidence" value="ECO:0007669"/>
    <property type="project" value="TreeGrafter"/>
</dbReference>